<dbReference type="AlphaFoldDB" id="A0AAD9JMG3"/>
<dbReference type="EMBL" id="JAODUP010000246">
    <property type="protein sequence ID" value="KAK2155188.1"/>
    <property type="molecule type" value="Genomic_DNA"/>
</dbReference>
<name>A0AAD9JMG3_9ANNE</name>
<comment type="caution">
    <text evidence="1">The sequence shown here is derived from an EMBL/GenBank/DDBJ whole genome shotgun (WGS) entry which is preliminary data.</text>
</comment>
<accession>A0AAD9JMG3</accession>
<evidence type="ECO:0000313" key="2">
    <source>
        <dbReference type="Proteomes" id="UP001208570"/>
    </source>
</evidence>
<sequence>MPQGGKLRSDRIKNENRIPSDTDLSLYEGTYGNFAFGNITFYANRSHNLIMTYGDLGVWDIRPKIGLHRFDAVGTGHVWNWDFSSLNFQRSHDGATGPLNQVVVFGMEPSSPPVFRRNQKMFNIPPAPRDACAAVSYGAEVKVTSKTMWIVTVVSIVRAVRYLMF</sequence>
<reference evidence="1" key="1">
    <citation type="journal article" date="2023" name="Mol. Biol. Evol.">
        <title>Third-Generation Sequencing Reveals the Adaptive Role of the Epigenome in Three Deep-Sea Polychaetes.</title>
        <authorList>
            <person name="Perez M."/>
            <person name="Aroh O."/>
            <person name="Sun Y."/>
            <person name="Lan Y."/>
            <person name="Juniper S.K."/>
            <person name="Young C.R."/>
            <person name="Angers B."/>
            <person name="Qian P.Y."/>
        </authorList>
    </citation>
    <scope>NUCLEOTIDE SEQUENCE</scope>
    <source>
        <strain evidence="1">P08H-3</strain>
    </source>
</reference>
<keyword evidence="2" id="KW-1185">Reference proteome</keyword>
<organism evidence="1 2">
    <name type="scientific">Paralvinella palmiformis</name>
    <dbReference type="NCBI Taxonomy" id="53620"/>
    <lineage>
        <taxon>Eukaryota</taxon>
        <taxon>Metazoa</taxon>
        <taxon>Spiralia</taxon>
        <taxon>Lophotrochozoa</taxon>
        <taxon>Annelida</taxon>
        <taxon>Polychaeta</taxon>
        <taxon>Sedentaria</taxon>
        <taxon>Canalipalpata</taxon>
        <taxon>Terebellida</taxon>
        <taxon>Terebelliformia</taxon>
        <taxon>Alvinellidae</taxon>
        <taxon>Paralvinella</taxon>
    </lineage>
</organism>
<dbReference type="Proteomes" id="UP001208570">
    <property type="component" value="Unassembled WGS sequence"/>
</dbReference>
<evidence type="ECO:0000313" key="1">
    <source>
        <dbReference type="EMBL" id="KAK2155188.1"/>
    </source>
</evidence>
<gene>
    <name evidence="1" type="ORF">LSH36_246g00016</name>
</gene>
<proteinExistence type="predicted"/>
<protein>
    <submittedName>
        <fullName evidence="1">Uncharacterized protein</fullName>
    </submittedName>
</protein>